<dbReference type="InterPro" id="IPR011333">
    <property type="entry name" value="SKP1/BTB/POZ_sf"/>
</dbReference>
<dbReference type="AlphaFoldDB" id="A0AAD8QSH4"/>
<evidence type="ECO:0000256" key="1">
    <source>
        <dbReference type="ARBA" id="ARBA00004906"/>
    </source>
</evidence>
<dbReference type="InterPro" id="IPR008974">
    <property type="entry name" value="TRAF-like"/>
</dbReference>
<dbReference type="SMART" id="SM00225">
    <property type="entry name" value="BTB"/>
    <property type="match status" value="1"/>
</dbReference>
<evidence type="ECO:0000259" key="3">
    <source>
        <dbReference type="PROSITE" id="PS50097"/>
    </source>
</evidence>
<dbReference type="Proteomes" id="UP001231189">
    <property type="component" value="Unassembled WGS sequence"/>
</dbReference>
<dbReference type="InterPro" id="IPR056423">
    <property type="entry name" value="BACK_BPM_SPOP"/>
</dbReference>
<dbReference type="CDD" id="cd00121">
    <property type="entry name" value="MATH"/>
    <property type="match status" value="1"/>
</dbReference>
<dbReference type="Gene3D" id="1.25.40.420">
    <property type="match status" value="1"/>
</dbReference>
<dbReference type="SUPFAM" id="SSF54695">
    <property type="entry name" value="POZ domain"/>
    <property type="match status" value="1"/>
</dbReference>
<dbReference type="PROSITE" id="PS50097">
    <property type="entry name" value="BTB"/>
    <property type="match status" value="1"/>
</dbReference>
<organism evidence="5 6">
    <name type="scientific">Lolium multiflorum</name>
    <name type="common">Italian ryegrass</name>
    <name type="synonym">Lolium perenne subsp. multiflorum</name>
    <dbReference type="NCBI Taxonomy" id="4521"/>
    <lineage>
        <taxon>Eukaryota</taxon>
        <taxon>Viridiplantae</taxon>
        <taxon>Streptophyta</taxon>
        <taxon>Embryophyta</taxon>
        <taxon>Tracheophyta</taxon>
        <taxon>Spermatophyta</taxon>
        <taxon>Magnoliopsida</taxon>
        <taxon>Liliopsida</taxon>
        <taxon>Poales</taxon>
        <taxon>Poaceae</taxon>
        <taxon>BOP clade</taxon>
        <taxon>Pooideae</taxon>
        <taxon>Poodae</taxon>
        <taxon>Poeae</taxon>
        <taxon>Poeae Chloroplast Group 2 (Poeae type)</taxon>
        <taxon>Loliodinae</taxon>
        <taxon>Loliinae</taxon>
        <taxon>Lolium</taxon>
    </lineage>
</organism>
<dbReference type="PANTHER" id="PTHR26379:SF508">
    <property type="entry name" value="BTB DOMAIN-CONTAINING PROTEIN"/>
    <property type="match status" value="1"/>
</dbReference>
<dbReference type="CDD" id="cd18280">
    <property type="entry name" value="BTB_POZ_BPM_plant"/>
    <property type="match status" value="1"/>
</dbReference>
<keyword evidence="6" id="KW-1185">Reference proteome</keyword>
<feature type="domain" description="BTB" evidence="3">
    <location>
        <begin position="174"/>
        <end position="241"/>
    </location>
</feature>
<comment type="similarity">
    <text evidence="2">Belongs to the Tdpoz family.</text>
</comment>
<comment type="caution">
    <text evidence="5">The sequence shown here is derived from an EMBL/GenBank/DDBJ whole genome shotgun (WGS) entry which is preliminary data.</text>
</comment>
<accession>A0AAD8QSH4</accession>
<dbReference type="Gene3D" id="3.30.710.10">
    <property type="entry name" value="Potassium Channel Kv1.1, Chain A"/>
    <property type="match status" value="1"/>
</dbReference>
<sequence>MLGSGFIEFELEYSETKNLSVGDVVRSGVISVAGHVWRIYCYPHGNKKANKGIYLSLYLRLVSKAKNVTAIFEASIRRSRGRGHVKRCTKVYPPNGVRSQSRGWHEFVRRSILEYGNYVKDGRVTFLCGITVLRDSSIAVPASDIQSHLDSSIAVPASDIQNHLGSLLDCSDGADVSFCVNGQTFHAHRAILAAQSPVFKAELFGPMAEGTMARITLHEIEPLVFRTLLRFVYTDSLPADRELGDSCTDMIKHLLAAADRYALDRLKLVCAQKLWETVSVDTVADALSCADVYSCQELRSRCIDFVMEEKNFKKTVLTESFMTLMQNFPSILAELRAKVGA</sequence>
<reference evidence="5" key="1">
    <citation type="submission" date="2023-07" db="EMBL/GenBank/DDBJ databases">
        <title>A chromosome-level genome assembly of Lolium multiflorum.</title>
        <authorList>
            <person name="Chen Y."/>
            <person name="Copetti D."/>
            <person name="Kolliker R."/>
            <person name="Studer B."/>
        </authorList>
    </citation>
    <scope>NUCLEOTIDE SEQUENCE</scope>
    <source>
        <strain evidence="5">02402/16</strain>
        <tissue evidence="5">Leaf</tissue>
    </source>
</reference>
<dbReference type="InterPro" id="IPR000210">
    <property type="entry name" value="BTB/POZ_dom"/>
</dbReference>
<name>A0AAD8QSH4_LOLMU</name>
<dbReference type="Pfam" id="PF22486">
    <property type="entry name" value="MATH_2"/>
    <property type="match status" value="1"/>
</dbReference>
<dbReference type="PANTHER" id="PTHR26379">
    <property type="entry name" value="BTB/POZ AND MATH DOMAIN-CONTAINING PROTEIN 1"/>
    <property type="match status" value="1"/>
</dbReference>
<dbReference type="Gene3D" id="2.60.210.10">
    <property type="entry name" value="Apoptosis, Tumor Necrosis Factor Receptor Associated Protein 2, Chain A"/>
    <property type="match status" value="1"/>
</dbReference>
<dbReference type="Pfam" id="PF24570">
    <property type="entry name" value="BACK_BPM_SPOP"/>
    <property type="match status" value="1"/>
</dbReference>
<dbReference type="InterPro" id="IPR002083">
    <property type="entry name" value="MATH/TRAF_dom"/>
</dbReference>
<comment type="pathway">
    <text evidence="1">Protein modification; protein ubiquitination.</text>
</comment>
<feature type="domain" description="MATH" evidence="4">
    <location>
        <begin position="3"/>
        <end position="130"/>
    </location>
</feature>
<evidence type="ECO:0000313" key="5">
    <source>
        <dbReference type="EMBL" id="KAK1606434.1"/>
    </source>
</evidence>
<evidence type="ECO:0000256" key="2">
    <source>
        <dbReference type="ARBA" id="ARBA00010846"/>
    </source>
</evidence>
<dbReference type="EMBL" id="JAUUTY010000007">
    <property type="protein sequence ID" value="KAK1606434.1"/>
    <property type="molecule type" value="Genomic_DNA"/>
</dbReference>
<dbReference type="PROSITE" id="PS50144">
    <property type="entry name" value="MATH"/>
    <property type="match status" value="1"/>
</dbReference>
<evidence type="ECO:0000313" key="6">
    <source>
        <dbReference type="Proteomes" id="UP001231189"/>
    </source>
</evidence>
<dbReference type="SUPFAM" id="SSF49599">
    <property type="entry name" value="TRAF domain-like"/>
    <property type="match status" value="1"/>
</dbReference>
<protein>
    <submittedName>
        <fullName evidence="5">Uncharacterized protein</fullName>
    </submittedName>
</protein>
<dbReference type="InterPro" id="IPR045005">
    <property type="entry name" value="BPM1-6"/>
</dbReference>
<dbReference type="Pfam" id="PF00651">
    <property type="entry name" value="BTB"/>
    <property type="match status" value="1"/>
</dbReference>
<proteinExistence type="inferred from homology"/>
<evidence type="ECO:0000259" key="4">
    <source>
        <dbReference type="PROSITE" id="PS50144"/>
    </source>
</evidence>
<gene>
    <name evidence="5" type="ORF">QYE76_030107</name>
</gene>
<dbReference type="GO" id="GO:0016567">
    <property type="term" value="P:protein ubiquitination"/>
    <property type="evidence" value="ECO:0007669"/>
    <property type="project" value="InterPro"/>
</dbReference>